<dbReference type="EMBL" id="ACIL03000016">
    <property type="protein sequence ID" value="ESL02569.1"/>
    <property type="molecule type" value="Genomic_DNA"/>
</dbReference>
<reference evidence="1 2" key="1">
    <citation type="submission" date="2013-06" db="EMBL/GenBank/DDBJ databases">
        <authorList>
            <person name="Weinstock G."/>
            <person name="Sodergren E."/>
            <person name="Clifton S."/>
            <person name="Fulton L."/>
            <person name="Fulton B."/>
            <person name="Courtney L."/>
            <person name="Fronick C."/>
            <person name="Harrison M."/>
            <person name="Strong C."/>
            <person name="Farmer C."/>
            <person name="Delahaunty K."/>
            <person name="Markovic C."/>
            <person name="Hall O."/>
            <person name="Minx P."/>
            <person name="Tomlinson C."/>
            <person name="Mitreva M."/>
            <person name="Nelson J."/>
            <person name="Hou S."/>
            <person name="Wollam A."/>
            <person name="Pepin K.H."/>
            <person name="Johnson M."/>
            <person name="Bhonagiri V."/>
            <person name="Nash W.E."/>
            <person name="Warren W."/>
            <person name="Chinwalla A."/>
            <person name="Mardis E.R."/>
            <person name="Wilson R.K."/>
        </authorList>
    </citation>
    <scope>NUCLEOTIDE SEQUENCE [LARGE SCALE GENOMIC DNA]</scope>
    <source>
        <strain evidence="1 2">ATCC 51271</strain>
    </source>
</reference>
<evidence type="ECO:0000313" key="2">
    <source>
        <dbReference type="Proteomes" id="UP000018227"/>
    </source>
</evidence>
<accession>V2XK88</accession>
<comment type="caution">
    <text evidence="1">The sequence shown here is derived from an EMBL/GenBank/DDBJ whole genome shotgun (WGS) entry which is preliminary data.</text>
</comment>
<dbReference type="OrthoDB" id="8645235at2"/>
<keyword evidence="2" id="KW-1185">Reference proteome</keyword>
<protein>
    <recommendedName>
        <fullName evidence="3">NERD domain-containing protein</fullName>
    </recommendedName>
</protein>
<evidence type="ECO:0000313" key="1">
    <source>
        <dbReference type="EMBL" id="ESL02569.1"/>
    </source>
</evidence>
<dbReference type="Proteomes" id="UP000018227">
    <property type="component" value="Unassembled WGS sequence"/>
</dbReference>
<evidence type="ECO:0008006" key="3">
    <source>
        <dbReference type="Google" id="ProtNLM"/>
    </source>
</evidence>
<sequence length="640" mass="76035">MLNLDEIISNKNYDDSIETVMKKLYSFEREKIENLVLYKDILVCKTSDKEYNEKFIKPLSKRIAESFPELESYIYQISIINEVFASLLEKEERDFKICKEESIVCVVFGIVCQYENFIHDLNKRLTEHTDKKIMEKIVIVNQTNIEMAINSLNRVMAKIYTEKHEFSDVLKTLDYIKVIEKLSKCDFINVMCKLNCTDDLLEMVRSKEVNVIDYNFKTEEFHIKYPYDRVVKFDLPKLRQRKYDHNQLFKNIKNNLENLTILQKESISCYIEFGDNAFKIKMDLLSKEFLTIIKTIITDSLNFTEHILLDNYIDVNKLIDNVVIYGKKMKFTFKDLLYFRMAILGLANYYYLGEELFFAQKQKHSITSAINIDKKELNTIIKAICFYCFDKVIVSDVIDEIIDFYTFGSYEVKDIFCCPLIKIRDTYTISPSLIMSTNFGRVFIEHINKLEIDFKQGDIFEDNLKLMLEKHDFKVYNPRKAQLNFTTAEGHIGDIDILAIKGKYIFCAQLKNKSMPLEKREYVNYDRKLNKVLKQLKYVEEYFEQNPQKVLEFYEIEDLSKYKIIKFYVSNSFYRSGECIENIYITDMSALNVLFNYGKITIRDGEKDIIKYLRKNDKVSPEELVDFLKNPYFIWKGVYL</sequence>
<gene>
    <name evidence="1" type="ORF">GCWU0000282_002705</name>
</gene>
<dbReference type="AlphaFoldDB" id="V2XK88"/>
<dbReference type="HOGENOM" id="CLU_427420_0_0_9"/>
<organism evidence="1 2">
    <name type="scientific">Catonella morbi ATCC 51271</name>
    <dbReference type="NCBI Taxonomy" id="592026"/>
    <lineage>
        <taxon>Bacteria</taxon>
        <taxon>Bacillati</taxon>
        <taxon>Bacillota</taxon>
        <taxon>Clostridia</taxon>
        <taxon>Lachnospirales</taxon>
        <taxon>Lachnospiraceae</taxon>
        <taxon>Catonella</taxon>
    </lineage>
</organism>
<proteinExistence type="predicted"/>
<name>V2XK88_9FIRM</name>
<dbReference type="STRING" id="592026.GCWU0000282_002705"/>
<dbReference type="RefSeq" id="WP_023355551.1">
    <property type="nucleotide sequence ID" value="NZ_KI535369.1"/>
</dbReference>